<feature type="non-terminal residue" evidence="1">
    <location>
        <position position="1"/>
    </location>
</feature>
<evidence type="ECO:0000313" key="1">
    <source>
        <dbReference type="EMBL" id="CAF1637055.1"/>
    </source>
</evidence>
<proteinExistence type="predicted"/>
<protein>
    <submittedName>
        <fullName evidence="1">Uncharacterized protein</fullName>
    </submittedName>
</protein>
<dbReference type="AlphaFoldDB" id="A0A8S2G688"/>
<dbReference type="EMBL" id="CAJOBA010087432">
    <property type="protein sequence ID" value="CAF4469640.1"/>
    <property type="molecule type" value="Genomic_DNA"/>
</dbReference>
<dbReference type="Proteomes" id="UP000682733">
    <property type="component" value="Unassembled WGS sequence"/>
</dbReference>
<evidence type="ECO:0000313" key="3">
    <source>
        <dbReference type="Proteomes" id="UP000677228"/>
    </source>
</evidence>
<sequence>SMQLDSNRRLLYGRYKLVIDETEDESAARLLFQVGVLDPNPDKTTVFRMSDFVDDINNELKNVEILSTIKLCMETGKTILMVNTGRIHGSLYDVFNQNFSIMAT</sequence>
<dbReference type="Proteomes" id="UP000677228">
    <property type="component" value="Unassembled WGS sequence"/>
</dbReference>
<accession>A0A8S2G688</accession>
<dbReference type="PANTHER" id="PTHR22605:SF1">
    <property type="entry name" value="RZ-TYPE DOMAIN-CONTAINING PROTEIN"/>
    <property type="match status" value="1"/>
</dbReference>
<evidence type="ECO:0000313" key="2">
    <source>
        <dbReference type="EMBL" id="CAF4469640.1"/>
    </source>
</evidence>
<dbReference type="PANTHER" id="PTHR22605">
    <property type="entry name" value="RZ-TYPE DOMAIN-CONTAINING PROTEIN"/>
    <property type="match status" value="1"/>
</dbReference>
<dbReference type="EMBL" id="CAJNOK010061038">
    <property type="protein sequence ID" value="CAF1637055.1"/>
    <property type="molecule type" value="Genomic_DNA"/>
</dbReference>
<dbReference type="GO" id="GO:0004842">
    <property type="term" value="F:ubiquitin-protein transferase activity"/>
    <property type="evidence" value="ECO:0007669"/>
    <property type="project" value="InterPro"/>
</dbReference>
<comment type="caution">
    <text evidence="1">The sequence shown here is derived from an EMBL/GenBank/DDBJ whole genome shotgun (WGS) entry which is preliminary data.</text>
</comment>
<dbReference type="InterPro" id="IPR031248">
    <property type="entry name" value="RNF213"/>
</dbReference>
<organism evidence="1 3">
    <name type="scientific">Didymodactylos carnosus</name>
    <dbReference type="NCBI Taxonomy" id="1234261"/>
    <lineage>
        <taxon>Eukaryota</taxon>
        <taxon>Metazoa</taxon>
        <taxon>Spiralia</taxon>
        <taxon>Gnathifera</taxon>
        <taxon>Rotifera</taxon>
        <taxon>Eurotatoria</taxon>
        <taxon>Bdelloidea</taxon>
        <taxon>Philodinida</taxon>
        <taxon>Philodinidae</taxon>
        <taxon>Didymodactylos</taxon>
    </lineage>
</organism>
<feature type="non-terminal residue" evidence="1">
    <location>
        <position position="104"/>
    </location>
</feature>
<reference evidence="1" key="1">
    <citation type="submission" date="2021-02" db="EMBL/GenBank/DDBJ databases">
        <authorList>
            <person name="Nowell W R."/>
        </authorList>
    </citation>
    <scope>NUCLEOTIDE SEQUENCE</scope>
</reference>
<gene>
    <name evidence="1" type="ORF">OVA965_LOCUS44071</name>
    <name evidence="2" type="ORF">TMI583_LOCUS46632</name>
</gene>
<name>A0A8S2G688_9BILA</name>
<dbReference type="GO" id="GO:0016887">
    <property type="term" value="F:ATP hydrolysis activity"/>
    <property type="evidence" value="ECO:0007669"/>
    <property type="project" value="InterPro"/>
</dbReference>